<dbReference type="SUPFAM" id="SSF55729">
    <property type="entry name" value="Acyl-CoA N-acyltransferases (Nat)"/>
    <property type="match status" value="1"/>
</dbReference>
<dbReference type="NCBIfam" id="TIGR01575">
    <property type="entry name" value="rimI"/>
    <property type="match status" value="1"/>
</dbReference>
<dbReference type="InterPro" id="IPR016181">
    <property type="entry name" value="Acyl_CoA_acyltransferase"/>
</dbReference>
<dbReference type="InterPro" id="IPR000182">
    <property type="entry name" value="GNAT_dom"/>
</dbReference>
<organism evidence="4 5">
    <name type="scientific">Herbiconiux aconitum</name>
    <dbReference type="NCBI Taxonomy" id="2970913"/>
    <lineage>
        <taxon>Bacteria</taxon>
        <taxon>Bacillati</taxon>
        <taxon>Actinomycetota</taxon>
        <taxon>Actinomycetes</taxon>
        <taxon>Micrococcales</taxon>
        <taxon>Microbacteriaceae</taxon>
        <taxon>Herbiconiux</taxon>
    </lineage>
</organism>
<accession>A0ABT2GRN5</accession>
<dbReference type="PROSITE" id="PS51186">
    <property type="entry name" value="GNAT"/>
    <property type="match status" value="1"/>
</dbReference>
<dbReference type="Gene3D" id="3.40.630.30">
    <property type="match status" value="1"/>
</dbReference>
<gene>
    <name evidence="4" type="primary">rimI</name>
    <name evidence="4" type="ORF">N1027_08780</name>
</gene>
<dbReference type="CDD" id="cd04301">
    <property type="entry name" value="NAT_SF"/>
    <property type="match status" value="1"/>
</dbReference>
<evidence type="ECO:0000256" key="2">
    <source>
        <dbReference type="ARBA" id="ARBA00023315"/>
    </source>
</evidence>
<dbReference type="PANTHER" id="PTHR43877:SF2">
    <property type="entry name" value="AMINOALKYLPHOSPHONATE N-ACETYLTRANSFERASE-RELATED"/>
    <property type="match status" value="1"/>
</dbReference>
<dbReference type="GO" id="GO:0005840">
    <property type="term" value="C:ribosome"/>
    <property type="evidence" value="ECO:0007669"/>
    <property type="project" value="UniProtKB-KW"/>
</dbReference>
<dbReference type="EMBL" id="JANLCM010000001">
    <property type="protein sequence ID" value="MCS5718232.1"/>
    <property type="molecule type" value="Genomic_DNA"/>
</dbReference>
<dbReference type="InterPro" id="IPR006464">
    <property type="entry name" value="AcTrfase_RimI/Ard1"/>
</dbReference>
<name>A0ABT2GRN5_9MICO</name>
<dbReference type="InterPro" id="IPR050832">
    <property type="entry name" value="Bact_Acetyltransf"/>
</dbReference>
<evidence type="ECO:0000313" key="4">
    <source>
        <dbReference type="EMBL" id="MCS5718232.1"/>
    </source>
</evidence>
<dbReference type="Pfam" id="PF00583">
    <property type="entry name" value="Acetyltransf_1"/>
    <property type="match status" value="1"/>
</dbReference>
<keyword evidence="5" id="KW-1185">Reference proteome</keyword>
<dbReference type="PANTHER" id="PTHR43877">
    <property type="entry name" value="AMINOALKYLPHOSPHONATE N-ACETYLTRANSFERASE-RELATED-RELATED"/>
    <property type="match status" value="1"/>
</dbReference>
<feature type="domain" description="N-acetyltransferase" evidence="3">
    <location>
        <begin position="3"/>
        <end position="154"/>
    </location>
</feature>
<comment type="caution">
    <text evidence="4">The sequence shown here is derived from an EMBL/GenBank/DDBJ whole genome shotgun (WGS) entry which is preliminary data.</text>
</comment>
<keyword evidence="4" id="KW-0689">Ribosomal protein</keyword>
<keyword evidence="1 4" id="KW-0808">Transferase</keyword>
<protein>
    <submittedName>
        <fullName evidence="4">Ribosomal protein S18-alanine N-acetyltransferase</fullName>
        <ecNumber evidence="4">2.3.1.266</ecNumber>
    </submittedName>
</protein>
<evidence type="ECO:0000259" key="3">
    <source>
        <dbReference type="PROSITE" id="PS51186"/>
    </source>
</evidence>
<evidence type="ECO:0000313" key="5">
    <source>
        <dbReference type="Proteomes" id="UP001165584"/>
    </source>
</evidence>
<dbReference type="EC" id="2.3.1.266" evidence="4"/>
<proteinExistence type="predicted"/>
<evidence type="ECO:0000256" key="1">
    <source>
        <dbReference type="ARBA" id="ARBA00022679"/>
    </source>
</evidence>
<reference evidence="4" key="1">
    <citation type="submission" date="2022-08" db="EMBL/GenBank/DDBJ databases">
        <authorList>
            <person name="Deng Y."/>
            <person name="Han X.-F."/>
            <person name="Zhang Y.-Q."/>
        </authorList>
    </citation>
    <scope>NUCLEOTIDE SEQUENCE</scope>
    <source>
        <strain evidence="4">CPCC 205763</strain>
    </source>
</reference>
<sequence length="180" mass="19120">MSWELRRATVADLDAIMALEEASFESDAWSRESMRRELEHPHCYYLVGVDAEAGTGVIEGYAGLLCPVGSTDADIQTIAVSEQSRGRGLGRQLMGRLLAEASTRGAESVFLEVRADNPVAHGLYVSLGFADIAVRPAYYQPDGVDAIVMRAELPTRGPALAAGDALADRAGGAHGKEDAS</sequence>
<dbReference type="RefSeq" id="WP_259506997.1">
    <property type="nucleotide sequence ID" value="NZ_JANLCM010000001.1"/>
</dbReference>
<dbReference type="GO" id="GO:0008999">
    <property type="term" value="F:protein-N-terminal-alanine acetyltransferase activity"/>
    <property type="evidence" value="ECO:0007669"/>
    <property type="project" value="UniProtKB-EC"/>
</dbReference>
<keyword evidence="2 4" id="KW-0012">Acyltransferase</keyword>
<dbReference type="Proteomes" id="UP001165584">
    <property type="component" value="Unassembled WGS sequence"/>
</dbReference>
<keyword evidence="4" id="KW-0687">Ribonucleoprotein</keyword>